<gene>
    <name evidence="2" type="ORF">PQG45_08940</name>
</gene>
<keyword evidence="1" id="KW-1133">Transmembrane helix</keyword>
<evidence type="ECO:0000256" key="1">
    <source>
        <dbReference type="SAM" id="Phobius"/>
    </source>
</evidence>
<dbReference type="EMBL" id="JAVNWW010000004">
    <property type="protein sequence ID" value="MDU0809156.1"/>
    <property type="molecule type" value="Genomic_DNA"/>
</dbReference>
<accession>A0ABU3TTG6</accession>
<feature type="transmembrane region" description="Helical" evidence="1">
    <location>
        <begin position="69"/>
        <end position="92"/>
    </location>
</feature>
<sequence length="94" mass="11322">MEAKSIQLYQLAHKKLHLVEKDAMEFVEVIQDTIEDRTKNFVTKEYLDVRLVELELKLITKLAETEKNILRWMFTFWIGQLVAMFGFIYLFLKH</sequence>
<proteinExistence type="predicted"/>
<keyword evidence="1" id="KW-0472">Membrane</keyword>
<name>A0ABU3TTG6_9BACT</name>
<evidence type="ECO:0000313" key="3">
    <source>
        <dbReference type="Proteomes" id="UP001249959"/>
    </source>
</evidence>
<organism evidence="2 3">
    <name type="scientific">Aquirufa regiilacus</name>
    <dbReference type="NCBI Taxonomy" id="3024868"/>
    <lineage>
        <taxon>Bacteria</taxon>
        <taxon>Pseudomonadati</taxon>
        <taxon>Bacteroidota</taxon>
        <taxon>Cytophagia</taxon>
        <taxon>Cytophagales</taxon>
        <taxon>Flectobacillaceae</taxon>
        <taxon>Aquirufa</taxon>
    </lineage>
</organism>
<evidence type="ECO:0000313" key="2">
    <source>
        <dbReference type="EMBL" id="MDU0809156.1"/>
    </source>
</evidence>
<dbReference type="RefSeq" id="WP_316070715.1">
    <property type="nucleotide sequence ID" value="NZ_JAVNWW010000004.1"/>
</dbReference>
<keyword evidence="1" id="KW-0812">Transmembrane</keyword>
<reference evidence="2 3" key="1">
    <citation type="submission" date="2023-09" db="EMBL/GenBank/DDBJ databases">
        <title>Aquirufa genomes.</title>
        <authorList>
            <person name="Pitt A."/>
        </authorList>
    </citation>
    <scope>NUCLEOTIDE SEQUENCE [LARGE SCALE GENOMIC DNA]</scope>
    <source>
        <strain evidence="2 3">LEOWEIH-7C</strain>
    </source>
</reference>
<keyword evidence="3" id="KW-1185">Reference proteome</keyword>
<protein>
    <recommendedName>
        <fullName evidence="4">DUF1640 domain-containing protein</fullName>
    </recommendedName>
</protein>
<evidence type="ECO:0008006" key="4">
    <source>
        <dbReference type="Google" id="ProtNLM"/>
    </source>
</evidence>
<comment type="caution">
    <text evidence="2">The sequence shown here is derived from an EMBL/GenBank/DDBJ whole genome shotgun (WGS) entry which is preliminary data.</text>
</comment>
<dbReference type="Proteomes" id="UP001249959">
    <property type="component" value="Unassembled WGS sequence"/>
</dbReference>